<evidence type="ECO:0000256" key="8">
    <source>
        <dbReference type="SAM" id="Phobius"/>
    </source>
</evidence>
<organism evidence="9 10">
    <name type="scientific">Arthroderma otae (strain ATCC MYA-4605 / CBS 113480)</name>
    <name type="common">Microsporum canis</name>
    <dbReference type="NCBI Taxonomy" id="554155"/>
    <lineage>
        <taxon>Eukaryota</taxon>
        <taxon>Fungi</taxon>
        <taxon>Dikarya</taxon>
        <taxon>Ascomycota</taxon>
        <taxon>Pezizomycotina</taxon>
        <taxon>Eurotiomycetes</taxon>
        <taxon>Eurotiomycetidae</taxon>
        <taxon>Onygenales</taxon>
        <taxon>Arthrodermataceae</taxon>
        <taxon>Microsporum</taxon>
    </lineage>
</organism>
<dbReference type="STRING" id="554155.C5FWF3"/>
<sequence length="507" mass="57824">MEPWSMLMAAIVALLSYLIVQTIYRLYFHPLSKFPGPKIAAIGRFYEFYFNVIKGGMYIWEIQRMHEKYGPIVRINHRELHIKDPHYYDEIYSSRKQEKDYYAVSAFGMTLSMVTTLDHDLHRFRRGILNSFFSKRAVVSLEPLILEKVRRVAERLEEAFEENAVVPFDKLFAALTADVISKYAYGQSLGCLESKELKNGFRDFGNVAGNLSHISTFFPNMMAMLKALPEGVLQAMQPQAAGFFAVKKLVNDQAIATLSEASQPGYKAPEGADKTIFHALCDPAVPAKEKELNRVSEEALAVLGAGTETTARVLTVGTFYLYHDKSVLYRLREELKEVMPKPDSSITWTQLEQLPYLVSFGSLYDRCHLAISLTESRIQNAFVSESLRVSHTLIMRLPRIARDHSLAYKEFVIPPGTPVSQSSYFVHTDPTIFPDPEKFDPERWIQATEKAYAELYLMFAVMARRFDMELHETTIENIRVGREFGIGLPKHKNVVQGHARVTHIVAE</sequence>
<evidence type="ECO:0000256" key="4">
    <source>
        <dbReference type="ARBA" id="ARBA00022723"/>
    </source>
</evidence>
<dbReference type="EMBL" id="DS995706">
    <property type="protein sequence ID" value="EEQ34237.1"/>
    <property type="molecule type" value="Genomic_DNA"/>
</dbReference>
<keyword evidence="8" id="KW-0812">Transmembrane</keyword>
<keyword evidence="8" id="KW-0472">Membrane</keyword>
<keyword evidence="6" id="KW-0408">Iron</keyword>
<feature type="transmembrane region" description="Helical" evidence="8">
    <location>
        <begin position="6"/>
        <end position="28"/>
    </location>
</feature>
<dbReference type="InterPro" id="IPR050121">
    <property type="entry name" value="Cytochrome_P450_monoxygenase"/>
</dbReference>
<evidence type="ECO:0000256" key="1">
    <source>
        <dbReference type="ARBA" id="ARBA00001971"/>
    </source>
</evidence>
<evidence type="ECO:0000256" key="2">
    <source>
        <dbReference type="ARBA" id="ARBA00010617"/>
    </source>
</evidence>
<keyword evidence="4" id="KW-0479">Metal-binding</keyword>
<dbReference type="HOGENOM" id="CLU_001570_14_4_1"/>
<comment type="similarity">
    <text evidence="2">Belongs to the cytochrome P450 family.</text>
</comment>
<dbReference type="Pfam" id="PF00067">
    <property type="entry name" value="p450"/>
    <property type="match status" value="2"/>
</dbReference>
<keyword evidence="3" id="KW-0349">Heme</keyword>
<dbReference type="GO" id="GO:0016705">
    <property type="term" value="F:oxidoreductase activity, acting on paired donors, with incorporation or reduction of molecular oxygen"/>
    <property type="evidence" value="ECO:0007669"/>
    <property type="project" value="InterPro"/>
</dbReference>
<accession>C5FWF3</accession>
<dbReference type="Gene3D" id="1.10.630.10">
    <property type="entry name" value="Cytochrome P450"/>
    <property type="match status" value="1"/>
</dbReference>
<evidence type="ECO:0000256" key="5">
    <source>
        <dbReference type="ARBA" id="ARBA00023002"/>
    </source>
</evidence>
<dbReference type="VEuPathDB" id="FungiDB:MCYG_07056"/>
<evidence type="ECO:0000313" key="9">
    <source>
        <dbReference type="EMBL" id="EEQ34237.1"/>
    </source>
</evidence>
<keyword evidence="8" id="KW-1133">Transmembrane helix</keyword>
<dbReference type="PANTHER" id="PTHR24305">
    <property type="entry name" value="CYTOCHROME P450"/>
    <property type="match status" value="1"/>
</dbReference>
<dbReference type="GeneID" id="9228124"/>
<evidence type="ECO:0000256" key="3">
    <source>
        <dbReference type="ARBA" id="ARBA00022617"/>
    </source>
</evidence>
<dbReference type="OMA" id="ITHDHHR"/>
<dbReference type="Proteomes" id="UP000002035">
    <property type="component" value="Unassembled WGS sequence"/>
</dbReference>
<dbReference type="InterPro" id="IPR036396">
    <property type="entry name" value="Cyt_P450_sf"/>
</dbReference>
<dbReference type="eggNOG" id="KOG0158">
    <property type="taxonomic scope" value="Eukaryota"/>
</dbReference>
<dbReference type="PANTHER" id="PTHR24305:SF157">
    <property type="entry name" value="N-ACETYLTRYPTOPHAN 6-HYDROXYLASE IVOC-RELATED"/>
    <property type="match status" value="1"/>
</dbReference>
<dbReference type="GO" id="GO:0004497">
    <property type="term" value="F:monooxygenase activity"/>
    <property type="evidence" value="ECO:0007669"/>
    <property type="project" value="UniProtKB-KW"/>
</dbReference>
<dbReference type="AlphaFoldDB" id="C5FWF3"/>
<name>C5FWF3_ARTOC</name>
<dbReference type="RefSeq" id="XP_002845092.1">
    <property type="nucleotide sequence ID" value="XM_002845046.1"/>
</dbReference>
<dbReference type="SUPFAM" id="SSF48264">
    <property type="entry name" value="Cytochrome P450"/>
    <property type="match status" value="1"/>
</dbReference>
<reference evidence="10" key="1">
    <citation type="journal article" date="2012" name="MBio">
        <title>Comparative genome analysis of Trichophyton rubrum and related dermatophytes reveals candidate genes involved in infection.</title>
        <authorList>
            <person name="Martinez D.A."/>
            <person name="Oliver B.G."/>
            <person name="Graeser Y."/>
            <person name="Goldberg J.M."/>
            <person name="Li W."/>
            <person name="Martinez-Rossi N.M."/>
            <person name="Monod M."/>
            <person name="Shelest E."/>
            <person name="Barton R.C."/>
            <person name="Birch E."/>
            <person name="Brakhage A.A."/>
            <person name="Chen Z."/>
            <person name="Gurr S.J."/>
            <person name="Heiman D."/>
            <person name="Heitman J."/>
            <person name="Kosti I."/>
            <person name="Rossi A."/>
            <person name="Saif S."/>
            <person name="Samalova M."/>
            <person name="Saunders C.W."/>
            <person name="Shea T."/>
            <person name="Summerbell R.C."/>
            <person name="Xu J."/>
            <person name="Young S."/>
            <person name="Zeng Q."/>
            <person name="Birren B.W."/>
            <person name="Cuomo C.A."/>
            <person name="White T.C."/>
        </authorList>
    </citation>
    <scope>NUCLEOTIDE SEQUENCE [LARGE SCALE GENOMIC DNA]</scope>
    <source>
        <strain evidence="10">ATCC MYA-4605 / CBS 113480</strain>
    </source>
</reference>
<gene>
    <name evidence="9" type="ORF">MCYG_07056</name>
</gene>
<evidence type="ECO:0000256" key="6">
    <source>
        <dbReference type="ARBA" id="ARBA00023004"/>
    </source>
</evidence>
<keyword evidence="7 9" id="KW-0503">Monooxygenase</keyword>
<dbReference type="GO" id="GO:0005506">
    <property type="term" value="F:iron ion binding"/>
    <property type="evidence" value="ECO:0007669"/>
    <property type="project" value="InterPro"/>
</dbReference>
<comment type="cofactor">
    <cofactor evidence="1">
        <name>heme</name>
        <dbReference type="ChEBI" id="CHEBI:30413"/>
    </cofactor>
</comment>
<dbReference type="InterPro" id="IPR001128">
    <property type="entry name" value="Cyt_P450"/>
</dbReference>
<evidence type="ECO:0000313" key="10">
    <source>
        <dbReference type="Proteomes" id="UP000002035"/>
    </source>
</evidence>
<evidence type="ECO:0000256" key="7">
    <source>
        <dbReference type="ARBA" id="ARBA00023033"/>
    </source>
</evidence>
<dbReference type="OrthoDB" id="3945418at2759"/>
<protein>
    <submittedName>
        <fullName evidence="9">Benzoate 4-monooxygenase cytochrome P450</fullName>
    </submittedName>
</protein>
<dbReference type="GO" id="GO:0020037">
    <property type="term" value="F:heme binding"/>
    <property type="evidence" value="ECO:0007669"/>
    <property type="project" value="InterPro"/>
</dbReference>
<keyword evidence="10" id="KW-1185">Reference proteome</keyword>
<dbReference type="PRINTS" id="PR00463">
    <property type="entry name" value="EP450I"/>
</dbReference>
<proteinExistence type="inferred from homology"/>
<dbReference type="InterPro" id="IPR002401">
    <property type="entry name" value="Cyt_P450_E_grp-I"/>
</dbReference>
<keyword evidence="5" id="KW-0560">Oxidoreductase</keyword>
<dbReference type="CDD" id="cd11062">
    <property type="entry name" value="CYP58-like"/>
    <property type="match status" value="1"/>
</dbReference>